<accession>A0A2A4JT54</accession>
<evidence type="ECO:0008006" key="8">
    <source>
        <dbReference type="Google" id="ProtNLM"/>
    </source>
</evidence>
<dbReference type="SUPFAM" id="SSF46689">
    <property type="entry name" value="Homeodomain-like"/>
    <property type="match status" value="1"/>
</dbReference>
<feature type="compositionally biased region" description="Polar residues" evidence="6">
    <location>
        <begin position="25"/>
        <end position="35"/>
    </location>
</feature>
<dbReference type="GO" id="GO:0003712">
    <property type="term" value="F:transcription coregulator activity"/>
    <property type="evidence" value="ECO:0007669"/>
    <property type="project" value="TreeGrafter"/>
</dbReference>
<dbReference type="InterPro" id="IPR003822">
    <property type="entry name" value="PAH"/>
</dbReference>
<dbReference type="Pfam" id="PF21227">
    <property type="entry name" value="Myb_DNA-binding_7"/>
    <property type="match status" value="1"/>
</dbReference>
<dbReference type="STRING" id="7102.A0A2A4JT54"/>
<protein>
    <recommendedName>
        <fullName evidence="8">Myb-like domain-containing protein</fullName>
    </recommendedName>
</protein>
<dbReference type="Gene3D" id="1.20.1160.11">
    <property type="entry name" value="Paired amphipathic helix"/>
    <property type="match status" value="1"/>
</dbReference>
<evidence type="ECO:0000256" key="4">
    <source>
        <dbReference type="ARBA" id="ARBA00023242"/>
    </source>
</evidence>
<keyword evidence="4 5" id="KW-0539">Nucleus</keyword>
<dbReference type="PANTHER" id="PTHR16088">
    <property type="entry name" value="YY1 ASSOCIATED PROTEIN-RELATED"/>
    <property type="match status" value="1"/>
</dbReference>
<dbReference type="InterPro" id="IPR052435">
    <property type="entry name" value="YY1-Transcr_Regul"/>
</dbReference>
<dbReference type="Gene3D" id="1.10.10.60">
    <property type="entry name" value="Homeodomain-like"/>
    <property type="match status" value="1"/>
</dbReference>
<keyword evidence="3" id="KW-0804">Transcription</keyword>
<dbReference type="EMBL" id="NWSH01000623">
    <property type="protein sequence ID" value="PCG75191.1"/>
    <property type="molecule type" value="Genomic_DNA"/>
</dbReference>
<evidence type="ECO:0000256" key="6">
    <source>
        <dbReference type="SAM" id="MobiDB-lite"/>
    </source>
</evidence>
<evidence type="ECO:0000256" key="1">
    <source>
        <dbReference type="ARBA" id="ARBA00004123"/>
    </source>
</evidence>
<comment type="subcellular location">
    <subcellularLocation>
        <location evidence="1 5">Nucleus</location>
    </subcellularLocation>
</comment>
<dbReference type="PROSITE" id="PS51477">
    <property type="entry name" value="PAH"/>
    <property type="match status" value="1"/>
</dbReference>
<comment type="caution">
    <text evidence="7">The sequence shown here is derived from an EMBL/GenBank/DDBJ whole genome shotgun (WGS) entry which is preliminary data.</text>
</comment>
<feature type="compositionally biased region" description="Basic and acidic residues" evidence="6">
    <location>
        <begin position="58"/>
        <end position="76"/>
    </location>
</feature>
<organism evidence="7">
    <name type="scientific">Heliothis virescens</name>
    <name type="common">Tobacco budworm moth</name>
    <dbReference type="NCBI Taxonomy" id="7102"/>
    <lineage>
        <taxon>Eukaryota</taxon>
        <taxon>Metazoa</taxon>
        <taxon>Ecdysozoa</taxon>
        <taxon>Arthropoda</taxon>
        <taxon>Hexapoda</taxon>
        <taxon>Insecta</taxon>
        <taxon>Pterygota</taxon>
        <taxon>Neoptera</taxon>
        <taxon>Endopterygota</taxon>
        <taxon>Lepidoptera</taxon>
        <taxon>Glossata</taxon>
        <taxon>Ditrysia</taxon>
        <taxon>Noctuoidea</taxon>
        <taxon>Noctuidae</taxon>
        <taxon>Heliothinae</taxon>
        <taxon>Heliothis</taxon>
    </lineage>
</organism>
<name>A0A2A4JT54_HELVI</name>
<keyword evidence="2" id="KW-0805">Transcription regulation</keyword>
<dbReference type="GO" id="GO:0006355">
    <property type="term" value="P:regulation of DNA-templated transcription"/>
    <property type="evidence" value="ECO:0007669"/>
    <property type="project" value="InterPro"/>
</dbReference>
<dbReference type="InterPro" id="IPR009057">
    <property type="entry name" value="Homeodomain-like_sf"/>
</dbReference>
<proteinExistence type="predicted"/>
<dbReference type="GO" id="GO:0005634">
    <property type="term" value="C:nucleus"/>
    <property type="evidence" value="ECO:0007669"/>
    <property type="project" value="UniProtKB-SubCell"/>
</dbReference>
<sequence>MFQMLPSMPILFTRESQDAFGNKIEPSTSFFNPNSFPKPAIKPEPPPPTVAQEVTKVAQKEPKSKTNAKKKVDPPKIDDNALETALVRSYYTKVQSRFSSNTSVPTNKFVQFQSILKSFDPTKETPVDLYRKIENIFGEEHKDIVEEFLLFLKPGQAAEVGRFMDHFMLVQMTGFIELLQNTLSRKPTVLRKVLRAITTGINSGSCEEMRSRVLPHLRSNPRLATMFKSLFPDERPPDSAYETGIDMIDESFLTSDKGYDVWEFEEEGDNKRKLDVKESLDTVYLHGRVFLQHGRLLRSARVTYPYSKEPYRVHARRLAPTHTLLSPPDSDDERSSPKRNAKNTPKIPPKKAKKQLKSPTKSVKDVNDNTKHKDCANLLSPKTTKKSQTNSKSKCKKEPENKPDNLQKRERKDSKSQTVQKKEEGSKAKQPKVETVVSMSIEPKKVEKKERSCSWTREEDKTMLQVLKGEPGSEQVFGRIRELLPHRSASEIKERFCHVMTLLQQMAVGEVT</sequence>
<dbReference type="PANTHER" id="PTHR16088:SF3">
    <property type="entry name" value="GON-4-LIKE PROTEIN"/>
    <property type="match status" value="1"/>
</dbReference>
<evidence type="ECO:0000256" key="3">
    <source>
        <dbReference type="ARBA" id="ARBA00023163"/>
    </source>
</evidence>
<evidence type="ECO:0000313" key="7">
    <source>
        <dbReference type="EMBL" id="PCG75191.1"/>
    </source>
</evidence>
<feature type="compositionally biased region" description="Pro residues" evidence="6">
    <location>
        <begin position="40"/>
        <end position="49"/>
    </location>
</feature>
<feature type="compositionally biased region" description="Basic and acidic residues" evidence="6">
    <location>
        <begin position="396"/>
        <end position="427"/>
    </location>
</feature>
<feature type="compositionally biased region" description="Basic and acidic residues" evidence="6">
    <location>
        <begin position="362"/>
        <end position="375"/>
    </location>
</feature>
<dbReference type="InterPro" id="IPR036600">
    <property type="entry name" value="PAH_sf"/>
</dbReference>
<feature type="region of interest" description="Disordered" evidence="6">
    <location>
        <begin position="315"/>
        <end position="454"/>
    </location>
</feature>
<dbReference type="AlphaFoldDB" id="A0A2A4JT54"/>
<feature type="compositionally biased region" description="Basic and acidic residues" evidence="6">
    <location>
        <begin position="442"/>
        <end position="454"/>
    </location>
</feature>
<gene>
    <name evidence="7" type="ORF">B5V51_12065</name>
</gene>
<evidence type="ECO:0000256" key="5">
    <source>
        <dbReference type="PROSITE-ProRule" id="PRU00810"/>
    </source>
</evidence>
<evidence type="ECO:0000256" key="2">
    <source>
        <dbReference type="ARBA" id="ARBA00023015"/>
    </source>
</evidence>
<feature type="region of interest" description="Disordered" evidence="6">
    <location>
        <begin position="23"/>
        <end position="76"/>
    </location>
</feature>
<reference evidence="7" key="1">
    <citation type="submission" date="2017-09" db="EMBL/GenBank/DDBJ databases">
        <title>Contemporary evolution of a Lepidopteran species, Heliothis virescens, in response to modern agricultural practices.</title>
        <authorList>
            <person name="Fritz M.L."/>
            <person name="Deyonke A.M."/>
            <person name="Papanicolaou A."/>
            <person name="Micinski S."/>
            <person name="Westbrook J."/>
            <person name="Gould F."/>
        </authorList>
    </citation>
    <scope>NUCLEOTIDE SEQUENCE [LARGE SCALE GENOMIC DNA]</scope>
    <source>
        <strain evidence="7">HvINT-</strain>
        <tissue evidence="7">Whole body</tissue>
    </source>
</reference>